<protein>
    <submittedName>
        <fullName evidence="2">Uncharacterized protein</fullName>
    </submittedName>
</protein>
<name>A0ABP0WU63_9BRYO</name>
<evidence type="ECO:0000256" key="1">
    <source>
        <dbReference type="SAM" id="MobiDB-lite"/>
    </source>
</evidence>
<dbReference type="PROSITE" id="PS50096">
    <property type="entry name" value="IQ"/>
    <property type="match status" value="1"/>
</dbReference>
<gene>
    <name evidence="2" type="ORF">CSSPJE1EN1_LOCUS15874</name>
</gene>
<evidence type="ECO:0000313" key="2">
    <source>
        <dbReference type="EMBL" id="CAK9270396.1"/>
    </source>
</evidence>
<sequence length="779" mass="87812">MEEVRLLHVRRKYSGQGSRHMITASSSSYATPAPYQQLAGSLREVTDSHCDHVMWGVSPRSKKRLTVPELHHPCNVKPNIIGPDFAHNTWVSSPPSKYSAVNKCGGDLWSFRRQKVASWIKLSDLNWQDHQVKLMEKHLHKGSRRLLQFNQKHSKYTQQRVESLEERSENHNCDLPELVDLITRGLMGAVIDQTKLKAELSKTLHGLVRDVMAASQEPGATSSQGTQLNNKMLRKWSTLKGSKVTDHPQRECEEGRNIEAQTNCETEDWPRQQDFSWCLSNQAVTERSDLEFGEINLQREHPQNEKMPGDVKQQPSSTWSLQLQHKILEGDWIPPPHSAVIIEELSSCTSKQECSNNIKQSEKGEWILPHIAVVIEELSPCTTKQEGRDSKQCGGFLAIKELVESSKVEEEQHDKEPCHKENVQLVDYASEAVLRTAESTNLRSQGDDGVTKSGKTCARDSLHSQEESFHLAQTCTTHQNMDTATGDSLCSDGCTQRDTVSADPIGEQMPDTEDVILMMKTQKMLKDGLHTHERSHQRQEAGRSSTDEHTRVGTSSIASRIKVDGERLQADKTQEVSSTSITELKGLSEAPKPWKELSADVLNNCKVGEKLNAAALKIQARYREYLRHRLLRLEDRWKQLLQRFTYSPKNEATAQESTAGINYQSAQVPSGKVAHKQKQVTWRGKHTAGGASTDMKPQVAKSQIIPTNGWHYISLLMPRHNHQRQKEWSSQHCIRVPKGLPPNQLMLAVIAEIKKGLLHVENVADALEHNLANSALVQH</sequence>
<evidence type="ECO:0000313" key="3">
    <source>
        <dbReference type="Proteomes" id="UP001497444"/>
    </source>
</evidence>
<proteinExistence type="predicted"/>
<dbReference type="EMBL" id="OZ020098">
    <property type="protein sequence ID" value="CAK9270396.1"/>
    <property type="molecule type" value="Genomic_DNA"/>
</dbReference>
<reference evidence="2" key="1">
    <citation type="submission" date="2024-02" db="EMBL/GenBank/DDBJ databases">
        <authorList>
            <consortium name="ELIXIR-Norway"/>
            <consortium name="Elixir Norway"/>
        </authorList>
    </citation>
    <scope>NUCLEOTIDE SEQUENCE</scope>
</reference>
<accession>A0ABP0WU63</accession>
<organism evidence="2 3">
    <name type="scientific">Sphagnum jensenii</name>
    <dbReference type="NCBI Taxonomy" id="128206"/>
    <lineage>
        <taxon>Eukaryota</taxon>
        <taxon>Viridiplantae</taxon>
        <taxon>Streptophyta</taxon>
        <taxon>Embryophyta</taxon>
        <taxon>Bryophyta</taxon>
        <taxon>Sphagnophytina</taxon>
        <taxon>Sphagnopsida</taxon>
        <taxon>Sphagnales</taxon>
        <taxon>Sphagnaceae</taxon>
        <taxon>Sphagnum</taxon>
    </lineage>
</organism>
<keyword evidence="3" id="KW-1185">Reference proteome</keyword>
<dbReference type="Proteomes" id="UP001497444">
    <property type="component" value="Chromosome 3"/>
</dbReference>
<feature type="compositionally biased region" description="Basic and acidic residues" evidence="1">
    <location>
        <begin position="529"/>
        <end position="551"/>
    </location>
</feature>
<feature type="region of interest" description="Disordered" evidence="1">
    <location>
        <begin position="529"/>
        <end position="559"/>
    </location>
</feature>